<sequence length="314" mass="35395">MSVQRSPPMVSAGSHPDLSKLRDESTNISFRKRKHIECNCDHSEVLLEFQNKIMQTITSTLETQNQNIITTLESLRQDVNGFRHDLETVNSKILMLSDEQTCIKKDVSDLQSINSINNSKMQTVSHELLALQTTVANLSDQLRVKEQQGRINNLEITGIPVTKGENLINIVHNIAKKINFPITTTDIDYIHRVRRFKAINSSVNTGESASNVTPIPNIIVKFTQRKRKSDMLAAVRARRGLTTADAGLDGPAKPIFINDHLTPQNKQLYKQARLLAKESDYKYVWLSDCKILLKKNDTSKTLCVSSDTDLAKIK</sequence>
<dbReference type="EMBL" id="CM056793">
    <property type="protein sequence ID" value="KAJ8715224.1"/>
    <property type="molecule type" value="Genomic_DNA"/>
</dbReference>
<organism evidence="1 2">
    <name type="scientific">Mythimna loreyi</name>
    <dbReference type="NCBI Taxonomy" id="667449"/>
    <lineage>
        <taxon>Eukaryota</taxon>
        <taxon>Metazoa</taxon>
        <taxon>Ecdysozoa</taxon>
        <taxon>Arthropoda</taxon>
        <taxon>Hexapoda</taxon>
        <taxon>Insecta</taxon>
        <taxon>Pterygota</taxon>
        <taxon>Neoptera</taxon>
        <taxon>Endopterygota</taxon>
        <taxon>Lepidoptera</taxon>
        <taxon>Glossata</taxon>
        <taxon>Ditrysia</taxon>
        <taxon>Noctuoidea</taxon>
        <taxon>Noctuidae</taxon>
        <taxon>Noctuinae</taxon>
        <taxon>Hadenini</taxon>
        <taxon>Mythimna</taxon>
    </lineage>
</organism>
<accession>A0ACC2QGB1</accession>
<reference evidence="1" key="1">
    <citation type="submission" date="2023-03" db="EMBL/GenBank/DDBJ databases">
        <title>Chromosome-level genomes of two armyworms, Mythimna separata and Mythimna loreyi, provide insights into the biosynthesis and reception of sex pheromones.</title>
        <authorList>
            <person name="Zhao H."/>
        </authorList>
    </citation>
    <scope>NUCLEOTIDE SEQUENCE</scope>
    <source>
        <strain evidence="1">BeijingLab</strain>
    </source>
</reference>
<keyword evidence="2" id="KW-1185">Reference proteome</keyword>
<name>A0ACC2QGB1_9NEOP</name>
<evidence type="ECO:0000313" key="2">
    <source>
        <dbReference type="Proteomes" id="UP001231649"/>
    </source>
</evidence>
<comment type="caution">
    <text evidence="1">The sequence shown here is derived from an EMBL/GenBank/DDBJ whole genome shotgun (WGS) entry which is preliminary data.</text>
</comment>
<gene>
    <name evidence="1" type="ORF">PYW08_005205</name>
</gene>
<proteinExistence type="predicted"/>
<protein>
    <submittedName>
        <fullName evidence="1">Uncharacterized protein</fullName>
    </submittedName>
</protein>
<evidence type="ECO:0000313" key="1">
    <source>
        <dbReference type="EMBL" id="KAJ8715224.1"/>
    </source>
</evidence>
<dbReference type="Proteomes" id="UP001231649">
    <property type="component" value="Chromosome 17"/>
</dbReference>